<name>A0AAV9IVX4_CYACA</name>
<dbReference type="Proteomes" id="UP001301350">
    <property type="component" value="Unassembled WGS sequence"/>
</dbReference>
<dbReference type="Gene3D" id="1.10.10.60">
    <property type="entry name" value="Homeodomain-like"/>
    <property type="match status" value="1"/>
</dbReference>
<dbReference type="InterPro" id="IPR009057">
    <property type="entry name" value="Homeodomain-like_sf"/>
</dbReference>
<dbReference type="InterPro" id="IPR017930">
    <property type="entry name" value="Myb_dom"/>
</dbReference>
<keyword evidence="3" id="KW-0804">Transcription</keyword>
<dbReference type="PANTHER" id="PTHR12802:SF173">
    <property type="entry name" value="MYB-LIKE PROTEIN K"/>
    <property type="match status" value="1"/>
</dbReference>
<feature type="compositionally biased region" description="Polar residues" evidence="6">
    <location>
        <begin position="338"/>
        <end position="349"/>
    </location>
</feature>
<dbReference type="InterPro" id="IPR001005">
    <property type="entry name" value="SANT/Myb"/>
</dbReference>
<dbReference type="PROSITE" id="PS51294">
    <property type="entry name" value="HTH_MYB"/>
    <property type="match status" value="1"/>
</dbReference>
<dbReference type="NCBIfam" id="TIGR01557">
    <property type="entry name" value="myb_SHAQKYF"/>
    <property type="match status" value="1"/>
</dbReference>
<dbReference type="InterPro" id="IPR006447">
    <property type="entry name" value="Myb_dom_plants"/>
</dbReference>
<dbReference type="GO" id="GO:0003677">
    <property type="term" value="F:DNA binding"/>
    <property type="evidence" value="ECO:0007669"/>
    <property type="project" value="UniProtKB-KW"/>
</dbReference>
<keyword evidence="5" id="KW-0175">Coiled coil</keyword>
<dbReference type="SMART" id="SM00717">
    <property type="entry name" value="SANT"/>
    <property type="match status" value="1"/>
</dbReference>
<dbReference type="AlphaFoldDB" id="A0AAV9IVX4"/>
<dbReference type="PROSITE" id="PS51293">
    <property type="entry name" value="SANT"/>
    <property type="match status" value="1"/>
</dbReference>
<dbReference type="CDD" id="cd00167">
    <property type="entry name" value="SANT"/>
    <property type="match status" value="1"/>
</dbReference>
<evidence type="ECO:0000313" key="9">
    <source>
        <dbReference type="EMBL" id="KAK4536439.1"/>
    </source>
</evidence>
<evidence type="ECO:0000256" key="5">
    <source>
        <dbReference type="SAM" id="Coils"/>
    </source>
</evidence>
<dbReference type="SUPFAM" id="SSF46689">
    <property type="entry name" value="Homeodomain-like"/>
    <property type="match status" value="1"/>
</dbReference>
<comment type="caution">
    <text evidence="9">The sequence shown here is derived from an EMBL/GenBank/DDBJ whole genome shotgun (WGS) entry which is preliminary data.</text>
</comment>
<dbReference type="PANTHER" id="PTHR12802">
    <property type="entry name" value="SWI/SNF COMPLEX-RELATED"/>
    <property type="match status" value="1"/>
</dbReference>
<feature type="region of interest" description="Disordered" evidence="6">
    <location>
        <begin position="1"/>
        <end position="24"/>
    </location>
</feature>
<evidence type="ECO:0000256" key="1">
    <source>
        <dbReference type="ARBA" id="ARBA00023015"/>
    </source>
</evidence>
<keyword evidence="10" id="KW-1185">Reference proteome</keyword>
<protein>
    <submittedName>
        <fullName evidence="9">Uncharacterized protein</fullName>
    </submittedName>
</protein>
<evidence type="ECO:0000256" key="3">
    <source>
        <dbReference type="ARBA" id="ARBA00023163"/>
    </source>
</evidence>
<accession>A0AAV9IVX4</accession>
<evidence type="ECO:0000313" key="10">
    <source>
        <dbReference type="Proteomes" id="UP001301350"/>
    </source>
</evidence>
<feature type="compositionally biased region" description="Gly residues" evidence="6">
    <location>
        <begin position="10"/>
        <end position="19"/>
    </location>
</feature>
<organism evidence="9 10">
    <name type="scientific">Cyanidium caldarium</name>
    <name type="common">Red alga</name>
    <dbReference type="NCBI Taxonomy" id="2771"/>
    <lineage>
        <taxon>Eukaryota</taxon>
        <taxon>Rhodophyta</taxon>
        <taxon>Bangiophyceae</taxon>
        <taxon>Cyanidiales</taxon>
        <taxon>Cyanidiaceae</taxon>
        <taxon>Cyanidium</taxon>
    </lineage>
</organism>
<keyword evidence="4" id="KW-0539">Nucleus</keyword>
<feature type="domain" description="HTH myb-type" evidence="8">
    <location>
        <begin position="284"/>
        <end position="331"/>
    </location>
</feature>
<evidence type="ECO:0000256" key="6">
    <source>
        <dbReference type="SAM" id="MobiDB-lite"/>
    </source>
</evidence>
<reference evidence="9 10" key="1">
    <citation type="submission" date="2022-07" db="EMBL/GenBank/DDBJ databases">
        <title>Genome-wide signatures of adaptation to extreme environments.</title>
        <authorList>
            <person name="Cho C.H."/>
            <person name="Yoon H.S."/>
        </authorList>
    </citation>
    <scope>NUCLEOTIDE SEQUENCE [LARGE SCALE GENOMIC DNA]</scope>
    <source>
        <strain evidence="9 10">DBV 063 E5</strain>
    </source>
</reference>
<feature type="coiled-coil region" evidence="5">
    <location>
        <begin position="90"/>
        <end position="117"/>
    </location>
</feature>
<evidence type="ECO:0000259" key="8">
    <source>
        <dbReference type="PROSITE" id="PS51294"/>
    </source>
</evidence>
<proteinExistence type="predicted"/>
<evidence type="ECO:0000256" key="4">
    <source>
        <dbReference type="ARBA" id="ARBA00023242"/>
    </source>
</evidence>
<keyword evidence="2" id="KW-0238">DNA-binding</keyword>
<gene>
    <name evidence="9" type="ORF">CDCA_CDCA08G2464</name>
</gene>
<dbReference type="EMBL" id="JANCYW010000008">
    <property type="protein sequence ID" value="KAK4536439.1"/>
    <property type="molecule type" value="Genomic_DNA"/>
</dbReference>
<keyword evidence="1" id="KW-0805">Transcription regulation</keyword>
<sequence length="448" mass="45882">MGDASDAREQGGGVPGGRGVRVRGTDPAEHAAAGVQGVTGTGMAGSGEAYAYGTRVESAAGVGADWGAHYVLGGNGRVREGVVTQLGRDLEAAVARTHQLEAELAMERQRLTRLQQLFGGARAGTSSVEGMAAAVSAGGGAWGGRPWAGGLVERGPEGSPPSGETPGAGARAAAAAAPSATVQPPDSLLPTMSESWAISPEPVARLTPSASASSLTSSMASGVSPVSERMPTLYNAPSAPSAASLLTRRTSTATSTAAVGANRARRERNRRLRELAPPGTTRYWSDSEHQLFLQALKLYGHRDLKAISAHVGTRNPTQVRTHIQKFFMRLAREARRLQQGTSNPNSSTHGDGPNGDTAGAEGEHSASSAAEAPMATGDEAGAAGSPTGCTCQVNAHGTVTTECALAGERTEAAAATDFKFDTKRTSFRSVPKSCGVHLLSLVAQEQIL</sequence>
<evidence type="ECO:0000259" key="7">
    <source>
        <dbReference type="PROSITE" id="PS51293"/>
    </source>
</evidence>
<dbReference type="InterPro" id="IPR017884">
    <property type="entry name" value="SANT_dom"/>
</dbReference>
<feature type="domain" description="SANT" evidence="7">
    <location>
        <begin position="284"/>
        <end position="331"/>
    </location>
</feature>
<evidence type="ECO:0000256" key="2">
    <source>
        <dbReference type="ARBA" id="ARBA00023125"/>
    </source>
</evidence>
<dbReference type="Pfam" id="PF00249">
    <property type="entry name" value="Myb_DNA-binding"/>
    <property type="match status" value="1"/>
</dbReference>
<feature type="region of interest" description="Disordered" evidence="6">
    <location>
        <begin position="337"/>
        <end position="385"/>
    </location>
</feature>
<feature type="compositionally biased region" description="Low complexity" evidence="6">
    <location>
        <begin position="160"/>
        <end position="180"/>
    </location>
</feature>
<feature type="region of interest" description="Disordered" evidence="6">
    <location>
        <begin position="146"/>
        <end position="188"/>
    </location>
</feature>